<accession>A0A399CUN5</accession>
<sequence length="118" mass="13741">MGKYENLLIKLYLTNRGKNIESICYPIGSIKSLLREPGFVSSPPRTFNISVAFNTSIPLKFLFSFELKENLFIVNKFNSLNLKNTHSIYIFRKTGKGNPQIEKKMIFFLIWPSETWTK</sequence>
<protein>
    <submittedName>
        <fullName evidence="1">Uncharacterized protein</fullName>
    </submittedName>
</protein>
<evidence type="ECO:0000313" key="2">
    <source>
        <dbReference type="Proteomes" id="UP000266441"/>
    </source>
</evidence>
<organism evidence="1 2">
    <name type="scientific">Mariniphaga sediminis</name>
    <dbReference type="NCBI Taxonomy" id="1628158"/>
    <lineage>
        <taxon>Bacteria</taxon>
        <taxon>Pseudomonadati</taxon>
        <taxon>Bacteroidota</taxon>
        <taxon>Bacteroidia</taxon>
        <taxon>Marinilabiliales</taxon>
        <taxon>Prolixibacteraceae</taxon>
        <taxon>Mariniphaga</taxon>
    </lineage>
</organism>
<dbReference type="Proteomes" id="UP000266441">
    <property type="component" value="Unassembled WGS sequence"/>
</dbReference>
<gene>
    <name evidence="1" type="ORF">D1164_21930</name>
</gene>
<dbReference type="AlphaFoldDB" id="A0A399CUN5"/>
<reference evidence="1 2" key="1">
    <citation type="journal article" date="2015" name="Int. J. Syst. Evol. Microbiol.">
        <title>Mariniphaga sediminis sp. nov., isolated from coastal sediment.</title>
        <authorList>
            <person name="Wang F.Q."/>
            <person name="Shen Q.Y."/>
            <person name="Chen G.J."/>
            <person name="Du Z.J."/>
        </authorList>
    </citation>
    <scope>NUCLEOTIDE SEQUENCE [LARGE SCALE GENOMIC DNA]</scope>
    <source>
        <strain evidence="1 2">SY21</strain>
    </source>
</reference>
<evidence type="ECO:0000313" key="1">
    <source>
        <dbReference type="EMBL" id="RIH63013.1"/>
    </source>
</evidence>
<keyword evidence="2" id="KW-1185">Reference proteome</keyword>
<dbReference type="EMBL" id="QWET01000028">
    <property type="protein sequence ID" value="RIH63013.1"/>
    <property type="molecule type" value="Genomic_DNA"/>
</dbReference>
<proteinExistence type="predicted"/>
<name>A0A399CUN5_9BACT</name>
<comment type="caution">
    <text evidence="1">The sequence shown here is derived from an EMBL/GenBank/DDBJ whole genome shotgun (WGS) entry which is preliminary data.</text>
</comment>